<dbReference type="Pfam" id="PF00385">
    <property type="entry name" value="Chromo"/>
    <property type="match status" value="1"/>
</dbReference>
<dbReference type="FunFam" id="2.40.50.40:FF:000006">
    <property type="entry name" value="Chromobox protein homolog 7"/>
    <property type="match status" value="1"/>
</dbReference>
<dbReference type="Gene3D" id="2.40.50.40">
    <property type="match status" value="1"/>
</dbReference>
<dbReference type="InterPro" id="IPR016197">
    <property type="entry name" value="Chromo-like_dom_sf"/>
</dbReference>
<keyword evidence="5" id="KW-0539">Nucleus</keyword>
<evidence type="ECO:0000256" key="1">
    <source>
        <dbReference type="ARBA" id="ARBA00004123"/>
    </source>
</evidence>
<dbReference type="GO" id="GO:0035102">
    <property type="term" value="C:PRC1 complex"/>
    <property type="evidence" value="ECO:0007669"/>
    <property type="project" value="TreeGrafter"/>
</dbReference>
<organism evidence="7 8">
    <name type="scientific">Oncorhynchus tshawytscha</name>
    <name type="common">Chinook salmon</name>
    <name type="synonym">Salmo tshawytscha</name>
    <dbReference type="NCBI Taxonomy" id="74940"/>
    <lineage>
        <taxon>Eukaryota</taxon>
        <taxon>Metazoa</taxon>
        <taxon>Chordata</taxon>
        <taxon>Craniata</taxon>
        <taxon>Vertebrata</taxon>
        <taxon>Euteleostomi</taxon>
        <taxon>Actinopterygii</taxon>
        <taxon>Neopterygii</taxon>
        <taxon>Teleostei</taxon>
        <taxon>Protacanthopterygii</taxon>
        <taxon>Salmoniformes</taxon>
        <taxon>Salmonidae</taxon>
        <taxon>Salmoninae</taxon>
        <taxon>Oncorhynchus</taxon>
    </lineage>
</organism>
<feature type="domain" description="Chromo" evidence="6">
    <location>
        <begin position="11"/>
        <end position="54"/>
    </location>
</feature>
<name>A0A8C8I8V9_ONCTS</name>
<dbReference type="PROSITE" id="PS00598">
    <property type="entry name" value="CHROMO_1"/>
    <property type="match status" value="1"/>
</dbReference>
<keyword evidence="3" id="KW-0805">Transcription regulation</keyword>
<dbReference type="SUPFAM" id="SSF54160">
    <property type="entry name" value="Chromo domain-like"/>
    <property type="match status" value="1"/>
</dbReference>
<dbReference type="Proteomes" id="UP000694402">
    <property type="component" value="Unassembled WGS sequence"/>
</dbReference>
<evidence type="ECO:0000259" key="6">
    <source>
        <dbReference type="PROSITE" id="PS50013"/>
    </source>
</evidence>
<dbReference type="SMART" id="SM00298">
    <property type="entry name" value="CHROMO"/>
    <property type="match status" value="1"/>
</dbReference>
<dbReference type="Ensembl" id="ENSOTST00005082526.2">
    <property type="protein sequence ID" value="ENSOTSP00005076171.2"/>
    <property type="gene ID" value="ENSOTSG00005077528.1"/>
</dbReference>
<dbReference type="AlphaFoldDB" id="A0A8C8I8V9"/>
<dbReference type="Pfam" id="PF17218">
    <property type="entry name" value="CBX7_C"/>
    <property type="match status" value="1"/>
</dbReference>
<dbReference type="GO" id="GO:0003682">
    <property type="term" value="F:chromatin binding"/>
    <property type="evidence" value="ECO:0007669"/>
    <property type="project" value="TreeGrafter"/>
</dbReference>
<accession>A0A8C8I8V9</accession>
<evidence type="ECO:0000256" key="4">
    <source>
        <dbReference type="ARBA" id="ARBA00023163"/>
    </source>
</evidence>
<comment type="subcellular location">
    <subcellularLocation>
        <location evidence="1">Nucleus</location>
    </subcellularLocation>
</comment>
<reference evidence="7" key="1">
    <citation type="submission" date="2025-08" db="UniProtKB">
        <authorList>
            <consortium name="Ensembl"/>
        </authorList>
    </citation>
    <scope>IDENTIFICATION</scope>
</reference>
<dbReference type="InterPro" id="IPR052458">
    <property type="entry name" value="PcG_PRC1-like_component"/>
</dbReference>
<keyword evidence="2" id="KW-0678">Repressor</keyword>
<dbReference type="GO" id="GO:0000785">
    <property type="term" value="C:chromatin"/>
    <property type="evidence" value="ECO:0007669"/>
    <property type="project" value="TreeGrafter"/>
</dbReference>
<dbReference type="InterPro" id="IPR000953">
    <property type="entry name" value="Chromo/chromo_shadow_dom"/>
</dbReference>
<dbReference type="GeneTree" id="ENSGT00940000158476"/>
<evidence type="ECO:0000256" key="5">
    <source>
        <dbReference type="ARBA" id="ARBA00023242"/>
    </source>
</evidence>
<keyword evidence="4" id="KW-0804">Transcription</keyword>
<sequence length="104" mass="12021">MELSAVGERVFAAESIIKQRIRRGRMEYLVKWKGWSKKYSTWEPEENILDARLFAASSIEQSAVSWRPCLDNVEKVVVTDVTTNFLTVTIKESSTDKGFFKDNR</sequence>
<evidence type="ECO:0000313" key="8">
    <source>
        <dbReference type="Proteomes" id="UP000694402"/>
    </source>
</evidence>
<dbReference type="PRINTS" id="PR00504">
    <property type="entry name" value="CHROMODOMAIN"/>
</dbReference>
<evidence type="ECO:0000313" key="7">
    <source>
        <dbReference type="Ensembl" id="ENSOTSP00005076171.2"/>
    </source>
</evidence>
<dbReference type="InterPro" id="IPR017984">
    <property type="entry name" value="Chromo_dom_subgr"/>
</dbReference>
<proteinExistence type="predicted"/>
<evidence type="ECO:0000256" key="2">
    <source>
        <dbReference type="ARBA" id="ARBA00022491"/>
    </source>
</evidence>
<keyword evidence="8" id="KW-1185">Reference proteome</keyword>
<dbReference type="GO" id="GO:0000122">
    <property type="term" value="P:negative regulation of transcription by RNA polymerase II"/>
    <property type="evidence" value="ECO:0007669"/>
    <property type="project" value="TreeGrafter"/>
</dbReference>
<evidence type="ECO:0000256" key="3">
    <source>
        <dbReference type="ARBA" id="ARBA00023015"/>
    </source>
</evidence>
<gene>
    <name evidence="7" type="primary">cbx8a</name>
</gene>
<protein>
    <recommendedName>
        <fullName evidence="6">Chromo domain-containing protein</fullName>
    </recommendedName>
</protein>
<dbReference type="InterPro" id="IPR033773">
    <property type="entry name" value="CBX7_C"/>
</dbReference>
<dbReference type="CDD" id="cd18627">
    <property type="entry name" value="CD_polycomb_like"/>
    <property type="match status" value="1"/>
</dbReference>
<dbReference type="InterPro" id="IPR023780">
    <property type="entry name" value="Chromo_domain"/>
</dbReference>
<reference evidence="7" key="2">
    <citation type="submission" date="2025-09" db="UniProtKB">
        <authorList>
            <consortium name="Ensembl"/>
        </authorList>
    </citation>
    <scope>IDENTIFICATION</scope>
</reference>
<dbReference type="PANTHER" id="PTHR46389:SF1">
    <property type="entry name" value="CHROMOBOX PROTEIN HOMOLOG 8"/>
    <property type="match status" value="1"/>
</dbReference>
<dbReference type="PROSITE" id="PS50013">
    <property type="entry name" value="CHROMO_2"/>
    <property type="match status" value="1"/>
</dbReference>
<dbReference type="InterPro" id="IPR023779">
    <property type="entry name" value="Chromodomain_CS"/>
</dbReference>
<dbReference type="PANTHER" id="PTHR46389">
    <property type="entry name" value="POLYCOMB GROUP PROTEIN PC"/>
    <property type="match status" value="1"/>
</dbReference>